<dbReference type="EMBL" id="CAHIKZ030000004">
    <property type="protein sequence ID" value="CAE1139026.1"/>
    <property type="molecule type" value="Genomic_DNA"/>
</dbReference>
<feature type="domain" description="Mon2/Sec7/BIG1-like dimerisation and cyclophilin-binding" evidence="2">
    <location>
        <begin position="5"/>
        <end position="134"/>
    </location>
</feature>
<dbReference type="Proteomes" id="UP000597762">
    <property type="component" value="Unassembled WGS sequence"/>
</dbReference>
<keyword evidence="1" id="KW-0472">Membrane</keyword>
<keyword evidence="4" id="KW-1185">Reference proteome</keyword>
<accession>A0A812AJ20</accession>
<sequence>MERVLKDLANEASIPKFYTIKKACLDALDFLLSPNAKEVPAYQLRNRCLEPFQMALETRTKRLSNMAIKGIEMILQDNQFQSTMESESEEKRLPFQILRTIYTSPNLQEDAQIEIIKLLLNMSLSSAWCVNSKVIAEISQNVEKFLSSFLPFFLSSFLPFFLSSFPSFLPFLPFYLSFLSTFPSFLPFLPFYLSFLSTFPSFLPFFLSFLPSFQLFFFFYLS</sequence>
<reference evidence="3" key="1">
    <citation type="submission" date="2021-01" db="EMBL/GenBank/DDBJ databases">
        <authorList>
            <person name="Li R."/>
            <person name="Bekaert M."/>
        </authorList>
    </citation>
    <scope>NUCLEOTIDE SEQUENCE</scope>
    <source>
        <strain evidence="3">Farmed</strain>
    </source>
</reference>
<keyword evidence="1" id="KW-1133">Transmembrane helix</keyword>
<evidence type="ECO:0000313" key="3">
    <source>
        <dbReference type="EMBL" id="CAE1139026.1"/>
    </source>
</evidence>
<evidence type="ECO:0000259" key="2">
    <source>
        <dbReference type="Pfam" id="PF16213"/>
    </source>
</evidence>
<dbReference type="OrthoDB" id="10002886at2759"/>
<comment type="caution">
    <text evidence="3">The sequence shown here is derived from an EMBL/GenBank/DDBJ whole genome shotgun (WGS) entry which is preliminary data.</text>
</comment>
<keyword evidence="1" id="KW-0812">Transmembrane</keyword>
<organism evidence="3 4">
    <name type="scientific">Acanthosepion pharaonis</name>
    <name type="common">Pharaoh cuttlefish</name>
    <name type="synonym">Sepia pharaonis</name>
    <dbReference type="NCBI Taxonomy" id="158019"/>
    <lineage>
        <taxon>Eukaryota</taxon>
        <taxon>Metazoa</taxon>
        <taxon>Spiralia</taxon>
        <taxon>Lophotrochozoa</taxon>
        <taxon>Mollusca</taxon>
        <taxon>Cephalopoda</taxon>
        <taxon>Coleoidea</taxon>
        <taxon>Decapodiformes</taxon>
        <taxon>Sepiida</taxon>
        <taxon>Sepiina</taxon>
        <taxon>Sepiidae</taxon>
        <taxon>Acanthosepion</taxon>
    </lineage>
</organism>
<gene>
    <name evidence="3" type="ORF">SPHA_319</name>
</gene>
<dbReference type="Pfam" id="PF16213">
    <property type="entry name" value="DCB"/>
    <property type="match status" value="1"/>
</dbReference>
<dbReference type="AlphaFoldDB" id="A0A812AJ20"/>
<name>A0A812AJ20_ACAPH</name>
<dbReference type="InterPro" id="IPR032629">
    <property type="entry name" value="DCB_dom"/>
</dbReference>
<proteinExistence type="predicted"/>
<feature type="transmembrane region" description="Helical" evidence="1">
    <location>
        <begin position="202"/>
        <end position="221"/>
    </location>
</feature>
<protein>
    <recommendedName>
        <fullName evidence="2">Mon2/Sec7/BIG1-like dimerisation and cyclophilin-binding domain-containing protein</fullName>
    </recommendedName>
</protein>
<evidence type="ECO:0000313" key="4">
    <source>
        <dbReference type="Proteomes" id="UP000597762"/>
    </source>
</evidence>
<evidence type="ECO:0000256" key="1">
    <source>
        <dbReference type="SAM" id="Phobius"/>
    </source>
</evidence>